<feature type="transmembrane region" description="Helical" evidence="6">
    <location>
        <begin position="176"/>
        <end position="195"/>
    </location>
</feature>
<organism evidence="8 9">
    <name type="scientific">Quisquiliibacterium transsilvanicum</name>
    <dbReference type="NCBI Taxonomy" id="1549638"/>
    <lineage>
        <taxon>Bacteria</taxon>
        <taxon>Pseudomonadati</taxon>
        <taxon>Pseudomonadota</taxon>
        <taxon>Betaproteobacteria</taxon>
        <taxon>Burkholderiales</taxon>
        <taxon>Burkholderiaceae</taxon>
        <taxon>Quisquiliibacterium</taxon>
    </lineage>
</organism>
<reference evidence="8 9" key="1">
    <citation type="submission" date="2020-08" db="EMBL/GenBank/DDBJ databases">
        <title>Genomic Encyclopedia of Type Strains, Phase IV (KMG-IV): sequencing the most valuable type-strain genomes for metagenomic binning, comparative biology and taxonomic classification.</title>
        <authorList>
            <person name="Goeker M."/>
        </authorList>
    </citation>
    <scope>NUCLEOTIDE SEQUENCE [LARGE SCALE GENOMIC DNA]</scope>
    <source>
        <strain evidence="8 9">DSM 29781</strain>
    </source>
</reference>
<feature type="transmembrane region" description="Helical" evidence="6">
    <location>
        <begin position="283"/>
        <end position="300"/>
    </location>
</feature>
<keyword evidence="3 6" id="KW-0812">Transmembrane</keyword>
<gene>
    <name evidence="8" type="ORF">HNQ70_003568</name>
</gene>
<dbReference type="InterPro" id="IPR020846">
    <property type="entry name" value="MFS_dom"/>
</dbReference>
<protein>
    <submittedName>
        <fullName evidence="8">Putative MFS family arabinose efflux permease</fullName>
    </submittedName>
</protein>
<keyword evidence="2" id="KW-1003">Cell membrane</keyword>
<evidence type="ECO:0000256" key="4">
    <source>
        <dbReference type="ARBA" id="ARBA00022989"/>
    </source>
</evidence>
<feature type="transmembrane region" description="Helical" evidence="6">
    <location>
        <begin position="251"/>
        <end position="271"/>
    </location>
</feature>
<feature type="domain" description="Major facilitator superfamily (MFS) profile" evidence="7">
    <location>
        <begin position="20"/>
        <end position="397"/>
    </location>
</feature>
<dbReference type="RefSeq" id="WP_183970261.1">
    <property type="nucleotide sequence ID" value="NZ_BAABEW010000020.1"/>
</dbReference>
<dbReference type="Pfam" id="PF07690">
    <property type="entry name" value="MFS_1"/>
    <property type="match status" value="1"/>
</dbReference>
<feature type="transmembrane region" description="Helical" evidence="6">
    <location>
        <begin position="148"/>
        <end position="170"/>
    </location>
</feature>
<dbReference type="PANTHER" id="PTHR43124">
    <property type="entry name" value="PURINE EFFLUX PUMP PBUE"/>
    <property type="match status" value="1"/>
</dbReference>
<dbReference type="GO" id="GO:0005886">
    <property type="term" value="C:plasma membrane"/>
    <property type="evidence" value="ECO:0007669"/>
    <property type="project" value="UniProtKB-SubCell"/>
</dbReference>
<evidence type="ECO:0000313" key="9">
    <source>
        <dbReference type="Proteomes" id="UP000532440"/>
    </source>
</evidence>
<dbReference type="EMBL" id="JACHGB010000007">
    <property type="protein sequence ID" value="MBB5273538.1"/>
    <property type="molecule type" value="Genomic_DNA"/>
</dbReference>
<keyword evidence="9" id="KW-1185">Reference proteome</keyword>
<name>A0A7W8MA46_9BURK</name>
<dbReference type="SUPFAM" id="SSF103473">
    <property type="entry name" value="MFS general substrate transporter"/>
    <property type="match status" value="1"/>
</dbReference>
<dbReference type="Proteomes" id="UP000532440">
    <property type="component" value="Unassembled WGS sequence"/>
</dbReference>
<accession>A0A7W8MA46</accession>
<evidence type="ECO:0000256" key="3">
    <source>
        <dbReference type="ARBA" id="ARBA00022692"/>
    </source>
</evidence>
<feature type="transmembrane region" description="Helical" evidence="6">
    <location>
        <begin position="86"/>
        <end position="105"/>
    </location>
</feature>
<keyword evidence="4 6" id="KW-1133">Transmembrane helix</keyword>
<dbReference type="InterPro" id="IPR036259">
    <property type="entry name" value="MFS_trans_sf"/>
</dbReference>
<evidence type="ECO:0000256" key="2">
    <source>
        <dbReference type="ARBA" id="ARBA00022475"/>
    </source>
</evidence>
<evidence type="ECO:0000256" key="5">
    <source>
        <dbReference type="ARBA" id="ARBA00023136"/>
    </source>
</evidence>
<keyword evidence="5 6" id="KW-0472">Membrane</keyword>
<dbReference type="AlphaFoldDB" id="A0A7W8MA46"/>
<comment type="subcellular location">
    <subcellularLocation>
        <location evidence="1">Cell membrane</location>
        <topology evidence="1">Multi-pass membrane protein</topology>
    </subcellularLocation>
</comment>
<dbReference type="GO" id="GO:0022857">
    <property type="term" value="F:transmembrane transporter activity"/>
    <property type="evidence" value="ECO:0007669"/>
    <property type="project" value="InterPro"/>
</dbReference>
<evidence type="ECO:0000313" key="8">
    <source>
        <dbReference type="EMBL" id="MBB5273538.1"/>
    </source>
</evidence>
<dbReference type="PANTHER" id="PTHR43124:SF10">
    <property type="entry name" value="PURINE EFFLUX PUMP PBUE"/>
    <property type="match status" value="1"/>
</dbReference>
<dbReference type="InterPro" id="IPR050189">
    <property type="entry name" value="MFS_Efflux_Transporters"/>
</dbReference>
<feature type="transmembrane region" description="Helical" evidence="6">
    <location>
        <begin position="216"/>
        <end position="239"/>
    </location>
</feature>
<sequence length="399" mass="40933">MSTPAHEAPAAEGHVSERAASAAFLFGNFVIGVGVMIVPGMLNQLAESLQVSVPTAGQLLGLAALVMCIGAPLTAAFTSHIDRRRLLLFSMAIYCVGHAACAFAPDYATLAVLRPLSVLGAAIFTPQAAATIGLMVPPERRGHALTTIFLGWSLASVAGMPLGSLIAGHLHWRGGFVLVAVLSAIAAVWIARVVPRGLTVPKLSPASWLQVARSRRLTMLLGATLVMASGQFIVMAYIAPSLRASTGASPTVLAAFMAVNGVFGVIGSTRLVRRIGRTGPDRAANEAMVSMLIGMLLWSVAASLALPWPVIVLSMAFWGFGAFASNSAQQARLAGSAPGLASASIALNSAGMYAGQTIGAGIGGLAIAASGYALLGWLGAAVLAAGLWLSIRADRLPHR</sequence>
<dbReference type="CDD" id="cd17324">
    <property type="entry name" value="MFS_NepI_like"/>
    <property type="match status" value="1"/>
</dbReference>
<dbReference type="InterPro" id="IPR011701">
    <property type="entry name" value="MFS"/>
</dbReference>
<feature type="transmembrane region" description="Helical" evidence="6">
    <location>
        <begin position="374"/>
        <end position="391"/>
    </location>
</feature>
<feature type="transmembrane region" description="Helical" evidence="6">
    <location>
        <begin position="20"/>
        <end position="39"/>
    </location>
</feature>
<dbReference type="PROSITE" id="PS50850">
    <property type="entry name" value="MFS"/>
    <property type="match status" value="1"/>
</dbReference>
<feature type="transmembrane region" description="Helical" evidence="6">
    <location>
        <begin position="117"/>
        <end position="136"/>
    </location>
</feature>
<comment type="caution">
    <text evidence="8">The sequence shown here is derived from an EMBL/GenBank/DDBJ whole genome shotgun (WGS) entry which is preliminary data.</text>
</comment>
<dbReference type="Gene3D" id="1.20.1250.20">
    <property type="entry name" value="MFS general substrate transporter like domains"/>
    <property type="match status" value="1"/>
</dbReference>
<evidence type="ECO:0000256" key="1">
    <source>
        <dbReference type="ARBA" id="ARBA00004651"/>
    </source>
</evidence>
<evidence type="ECO:0000256" key="6">
    <source>
        <dbReference type="SAM" id="Phobius"/>
    </source>
</evidence>
<proteinExistence type="predicted"/>
<evidence type="ECO:0000259" key="7">
    <source>
        <dbReference type="PROSITE" id="PS50850"/>
    </source>
</evidence>
<feature type="transmembrane region" description="Helical" evidence="6">
    <location>
        <begin position="59"/>
        <end position="79"/>
    </location>
</feature>